<feature type="domain" description="NADH dehydrogenase subunit 2 C-terminal" evidence="19">
    <location>
        <begin position="292"/>
        <end position="344"/>
    </location>
</feature>
<dbReference type="InterPro" id="IPR003917">
    <property type="entry name" value="NADH_UbQ_OxRdtase_chain2"/>
</dbReference>
<keyword evidence="14 17" id="KW-0496">Mitochondrion</keyword>
<evidence type="ECO:0000256" key="17">
    <source>
        <dbReference type="RuleBase" id="RU003403"/>
    </source>
</evidence>
<evidence type="ECO:0000256" key="8">
    <source>
        <dbReference type="ARBA" id="ARBA00022792"/>
    </source>
</evidence>
<sequence length="346" mass="37584">MNPYLAALMATTVATGTMIVSVSSHWLLAWAALELNTMAILPLLTQAHSPRTAEAATKYFLIQTAASTTLLFSSTTNAWFTGQWSISQLTTDPTNTMMALALLMKLGVAPLHAWLPEVMQGTSTTMSMVIATWQKIAPFLLLYTISHNTYTTMLLPIALLSTTLGGWGGLNQTQIRKMMAFSSIAHLGWAIATLTFNPALPLLALTMYFIMTTNFFSLVLTTSTKTIKDSASSWSSSPHTTLLMLLSLLSLGGLPPLSGFMPKMLIMKELIEVNLTFTATAMAMTSLLSLAFYVRLAYSTSLTLAPTTPTTKMEWRLAPGNHTIHTAATTTMTAMLLPLTPIIIPY</sequence>
<dbReference type="GO" id="GO:0008137">
    <property type="term" value="F:NADH dehydrogenase (ubiquinone) activity"/>
    <property type="evidence" value="ECO:0007669"/>
    <property type="project" value="UniProtKB-EC"/>
</dbReference>
<keyword evidence="12 17" id="KW-0520">NAD</keyword>
<dbReference type="PANTHER" id="PTHR46552:SF1">
    <property type="entry name" value="NADH-UBIQUINONE OXIDOREDUCTASE CHAIN 2"/>
    <property type="match status" value="1"/>
</dbReference>
<evidence type="ECO:0000256" key="9">
    <source>
        <dbReference type="ARBA" id="ARBA00022967"/>
    </source>
</evidence>
<evidence type="ECO:0000256" key="11">
    <source>
        <dbReference type="ARBA" id="ARBA00022989"/>
    </source>
</evidence>
<dbReference type="GO" id="GO:0005743">
    <property type="term" value="C:mitochondrial inner membrane"/>
    <property type="evidence" value="ECO:0007669"/>
    <property type="project" value="UniProtKB-SubCell"/>
</dbReference>
<comment type="similarity">
    <text evidence="2 17">Belongs to the complex I subunit 2 family.</text>
</comment>
<dbReference type="InterPro" id="IPR010933">
    <property type="entry name" value="NADH_DH_su2_C"/>
</dbReference>
<dbReference type="Pfam" id="PF06444">
    <property type="entry name" value="NADH_dehy_S2_C"/>
    <property type="match status" value="1"/>
</dbReference>
<dbReference type="PRINTS" id="PR01436">
    <property type="entry name" value="NADHDHGNASE2"/>
</dbReference>
<evidence type="ECO:0000256" key="3">
    <source>
        <dbReference type="ARBA" id="ARBA00012944"/>
    </source>
</evidence>
<feature type="transmembrane region" description="Helical" evidence="17">
    <location>
        <begin position="242"/>
        <end position="261"/>
    </location>
</feature>
<comment type="function">
    <text evidence="17">Core subunit of the mitochondrial membrane respiratory chain NADH dehydrogenase (Complex I) which catalyzes electron transfer from NADH through the respiratory chain, using ubiquinone as an electron acceptor. Essential for the catalytic activity and assembly of complex I.</text>
</comment>
<proteinExistence type="inferred from homology"/>
<comment type="subcellular location">
    <subcellularLocation>
        <location evidence="1 17">Mitochondrion inner membrane</location>
        <topology evidence="1 17">Multi-pass membrane protein</topology>
    </subcellularLocation>
</comment>
<keyword evidence="10 17" id="KW-0249">Electron transport</keyword>
<keyword evidence="9 17" id="KW-1278">Translocase</keyword>
<accession>Q66SN4</accession>
<geneLocation type="mitochondrion" evidence="20"/>
<feature type="transmembrane region" description="Helical" evidence="17">
    <location>
        <begin position="96"/>
        <end position="115"/>
    </location>
</feature>
<evidence type="ECO:0000256" key="6">
    <source>
        <dbReference type="ARBA" id="ARBA00022660"/>
    </source>
</evidence>
<keyword evidence="6 17" id="KW-0679">Respiratory chain</keyword>
<protein>
    <recommendedName>
        <fullName evidence="4 17">NADH-ubiquinone oxidoreductase chain 2</fullName>
        <ecNumber evidence="3 17">7.1.1.2</ecNumber>
    </recommendedName>
</protein>
<dbReference type="GO" id="GO:0006120">
    <property type="term" value="P:mitochondrial electron transport, NADH to ubiquinone"/>
    <property type="evidence" value="ECO:0007669"/>
    <property type="project" value="InterPro"/>
</dbReference>
<dbReference type="EC" id="7.1.1.2" evidence="3 17"/>
<evidence type="ECO:0000256" key="10">
    <source>
        <dbReference type="ARBA" id="ARBA00022982"/>
    </source>
</evidence>
<feature type="domain" description="NADH:quinone oxidoreductase/Mrp antiporter transmembrane" evidence="18">
    <location>
        <begin position="23"/>
        <end position="289"/>
    </location>
</feature>
<feature type="transmembrane region" description="Helical" evidence="17">
    <location>
        <begin position="273"/>
        <end position="294"/>
    </location>
</feature>
<dbReference type="Pfam" id="PF00361">
    <property type="entry name" value="Proton_antipo_M"/>
    <property type="match status" value="1"/>
</dbReference>
<evidence type="ECO:0000259" key="19">
    <source>
        <dbReference type="Pfam" id="PF06444"/>
    </source>
</evidence>
<evidence type="ECO:0000256" key="1">
    <source>
        <dbReference type="ARBA" id="ARBA00004448"/>
    </source>
</evidence>
<evidence type="ECO:0000256" key="12">
    <source>
        <dbReference type="ARBA" id="ARBA00023027"/>
    </source>
</evidence>
<name>Q66SN4_9SAUR</name>
<evidence type="ECO:0000256" key="16">
    <source>
        <dbReference type="ARBA" id="ARBA00049551"/>
    </source>
</evidence>
<dbReference type="PANTHER" id="PTHR46552">
    <property type="entry name" value="NADH-UBIQUINONE OXIDOREDUCTASE CHAIN 2"/>
    <property type="match status" value="1"/>
</dbReference>
<dbReference type="AlphaFoldDB" id="Q66SN4"/>
<evidence type="ECO:0000256" key="5">
    <source>
        <dbReference type="ARBA" id="ARBA00022448"/>
    </source>
</evidence>
<organism evidence="20">
    <name type="scientific">Bipes tridactylus</name>
    <dbReference type="NCBI Taxonomy" id="273520"/>
    <lineage>
        <taxon>Eukaryota</taxon>
        <taxon>Metazoa</taxon>
        <taxon>Chordata</taxon>
        <taxon>Craniata</taxon>
        <taxon>Vertebrata</taxon>
        <taxon>Euteleostomi</taxon>
        <taxon>Lepidosauria</taxon>
        <taxon>Squamata</taxon>
        <taxon>Bifurcata</taxon>
        <taxon>Unidentata</taxon>
        <taxon>Episquamata</taxon>
        <taxon>Laterata</taxon>
        <taxon>Lacertibaenia</taxon>
        <taxon>Amphisbaenia</taxon>
        <taxon>Bipedidae</taxon>
        <taxon>Bipes</taxon>
    </lineage>
</organism>
<comment type="catalytic activity">
    <reaction evidence="16 17">
        <text>a ubiquinone + NADH + 5 H(+)(in) = a ubiquinol + NAD(+) + 4 H(+)(out)</text>
        <dbReference type="Rhea" id="RHEA:29091"/>
        <dbReference type="Rhea" id="RHEA-COMP:9565"/>
        <dbReference type="Rhea" id="RHEA-COMP:9566"/>
        <dbReference type="ChEBI" id="CHEBI:15378"/>
        <dbReference type="ChEBI" id="CHEBI:16389"/>
        <dbReference type="ChEBI" id="CHEBI:17976"/>
        <dbReference type="ChEBI" id="CHEBI:57540"/>
        <dbReference type="ChEBI" id="CHEBI:57945"/>
        <dbReference type="EC" id="7.1.1.2"/>
    </reaction>
</comment>
<evidence type="ECO:0000256" key="4">
    <source>
        <dbReference type="ARBA" id="ARBA00021008"/>
    </source>
</evidence>
<gene>
    <name evidence="20" type="primary">nad2</name>
</gene>
<dbReference type="InterPro" id="IPR001750">
    <property type="entry name" value="ND/Mrp_TM"/>
</dbReference>
<dbReference type="EMBL" id="AY605479">
    <property type="protein sequence ID" value="AAT08569.1"/>
    <property type="molecule type" value="Genomic_DNA"/>
</dbReference>
<evidence type="ECO:0000256" key="2">
    <source>
        <dbReference type="ARBA" id="ARBA00007012"/>
    </source>
</evidence>
<reference evidence="20" key="1">
    <citation type="journal article" date="2004" name="Mol. Phylogenet. Evol.">
        <title>Phylogenetic relationships among amphisbaenian reptiles based on complete mitochondrial genomic sequences.</title>
        <authorList>
            <person name="Macey J.R."/>
            <person name="Papenfuss T.J."/>
            <person name="Kuehl J.V."/>
            <person name="Fourcade H.M."/>
            <person name="Boore J.L."/>
        </authorList>
    </citation>
    <scope>NUCLEOTIDE SEQUENCE</scope>
</reference>
<evidence type="ECO:0000256" key="13">
    <source>
        <dbReference type="ARBA" id="ARBA00023075"/>
    </source>
</evidence>
<keyword evidence="11 17" id="KW-1133">Transmembrane helix</keyword>
<feature type="transmembrane region" description="Helical" evidence="17">
    <location>
        <begin position="202"/>
        <end position="221"/>
    </location>
</feature>
<evidence type="ECO:0000313" key="20">
    <source>
        <dbReference type="EMBL" id="AAT08569.1"/>
    </source>
</evidence>
<evidence type="ECO:0000256" key="14">
    <source>
        <dbReference type="ARBA" id="ARBA00023128"/>
    </source>
</evidence>
<feature type="transmembrane region" description="Helical" evidence="17">
    <location>
        <begin position="56"/>
        <end position="76"/>
    </location>
</feature>
<keyword evidence="5" id="KW-0813">Transport</keyword>
<keyword evidence="13 17" id="KW-0830">Ubiquinone</keyword>
<evidence type="ECO:0000256" key="15">
    <source>
        <dbReference type="ARBA" id="ARBA00023136"/>
    </source>
</evidence>
<keyword evidence="7 17" id="KW-0812">Transmembrane</keyword>
<keyword evidence="8 17" id="KW-0999">Mitochondrion inner membrane</keyword>
<evidence type="ECO:0000259" key="18">
    <source>
        <dbReference type="Pfam" id="PF00361"/>
    </source>
</evidence>
<dbReference type="InterPro" id="IPR050175">
    <property type="entry name" value="Complex_I_Subunit_2"/>
</dbReference>
<keyword evidence="15 17" id="KW-0472">Membrane</keyword>
<feature type="transmembrane region" description="Helical" evidence="17">
    <location>
        <begin position="178"/>
        <end position="196"/>
    </location>
</feature>
<evidence type="ECO:0000256" key="7">
    <source>
        <dbReference type="ARBA" id="ARBA00022692"/>
    </source>
</evidence>